<keyword evidence="2" id="KW-1185">Reference proteome</keyword>
<proteinExistence type="predicted"/>
<dbReference type="RefSeq" id="WP_164878609.1">
    <property type="nucleotide sequence ID" value="NZ_CP034929.1"/>
</dbReference>
<evidence type="ECO:0000313" key="2">
    <source>
        <dbReference type="Proteomes" id="UP001596098"/>
    </source>
</evidence>
<dbReference type="Proteomes" id="UP001596098">
    <property type="component" value="Unassembled WGS sequence"/>
</dbReference>
<dbReference type="EMBL" id="JBHSQI010000002">
    <property type="protein sequence ID" value="MFC6153005.1"/>
    <property type="molecule type" value="Genomic_DNA"/>
</dbReference>
<comment type="caution">
    <text evidence="1">The sequence shown here is derived from an EMBL/GenBank/DDBJ whole genome shotgun (WGS) entry which is preliminary data.</text>
</comment>
<name>A0ABW1QYU7_9ACTN</name>
<gene>
    <name evidence="1" type="ORF">ACFPWU_04935</name>
</gene>
<evidence type="ECO:0000313" key="1">
    <source>
        <dbReference type="EMBL" id="MFC6153005.1"/>
    </source>
</evidence>
<accession>A0ABW1QYU7</accession>
<sequence length="53" mass="5727">MVGHRAGQALSRGPKRWLQALARKALKADSVLTGADAGVRLDYEREVHSRAGV</sequence>
<protein>
    <submittedName>
        <fullName evidence="1">Uncharacterized protein</fullName>
    </submittedName>
</protein>
<reference evidence="2" key="1">
    <citation type="journal article" date="2019" name="Int. J. Syst. Evol. Microbiol.">
        <title>The Global Catalogue of Microorganisms (GCM) 10K type strain sequencing project: providing services to taxonomists for standard genome sequencing and annotation.</title>
        <authorList>
            <consortium name="The Broad Institute Genomics Platform"/>
            <consortium name="The Broad Institute Genome Sequencing Center for Infectious Disease"/>
            <person name="Wu L."/>
            <person name="Ma J."/>
        </authorList>
    </citation>
    <scope>NUCLEOTIDE SEQUENCE [LARGE SCALE GENOMIC DNA]</scope>
    <source>
        <strain evidence="2">DFY28</strain>
    </source>
</reference>
<organism evidence="1 2">
    <name type="scientific">Nocardioides yefusunii</name>
    <dbReference type="NCBI Taxonomy" id="2500546"/>
    <lineage>
        <taxon>Bacteria</taxon>
        <taxon>Bacillati</taxon>
        <taxon>Actinomycetota</taxon>
        <taxon>Actinomycetes</taxon>
        <taxon>Propionibacteriales</taxon>
        <taxon>Nocardioidaceae</taxon>
        <taxon>Nocardioides</taxon>
    </lineage>
</organism>